<dbReference type="EC" id="3.4.23.36" evidence="9"/>
<reference evidence="11" key="2">
    <citation type="submission" date="2019-05" db="EMBL/GenBank/DDBJ databases">
        <authorList>
            <person name="Schuster J.A."/>
            <person name="Ehrmann M.A."/>
        </authorList>
    </citation>
    <scope>NUCLEOTIDE SEQUENCE</scope>
    <source>
        <strain evidence="11">TMW 1.2098</strain>
    </source>
</reference>
<dbReference type="RefSeq" id="WP_125702887.1">
    <property type="nucleotide sequence ID" value="NZ_JBHTOO010000003.1"/>
</dbReference>
<feature type="active site" evidence="9">
    <location>
        <position position="129"/>
    </location>
</feature>
<keyword evidence="3 9" id="KW-0645">Protease</keyword>
<comment type="catalytic activity">
    <reaction evidence="9">
        <text>Release of signal peptides from bacterial membrane prolipoproteins. Hydrolyzes -Xaa-Yaa-Zaa-|-(S,diacylglyceryl)Cys-, in which Xaa is hydrophobic (preferably Leu), and Yaa (Ala or Ser) and Zaa (Gly or Ala) have small, neutral side chains.</text>
        <dbReference type="EC" id="3.4.23.36"/>
    </reaction>
</comment>
<keyword evidence="5 9" id="KW-0064">Aspartyl protease</keyword>
<feature type="transmembrane region" description="Helical" evidence="9">
    <location>
        <begin position="59"/>
        <end position="78"/>
    </location>
</feature>
<dbReference type="Proteomes" id="UP000436655">
    <property type="component" value="Unassembled WGS sequence"/>
</dbReference>
<evidence type="ECO:0000256" key="6">
    <source>
        <dbReference type="ARBA" id="ARBA00022801"/>
    </source>
</evidence>
<evidence type="ECO:0000313" key="11">
    <source>
        <dbReference type="EMBL" id="MQS44228.1"/>
    </source>
</evidence>
<dbReference type="GO" id="GO:0005886">
    <property type="term" value="C:plasma membrane"/>
    <property type="evidence" value="ECO:0007669"/>
    <property type="project" value="UniProtKB-SubCell"/>
</dbReference>
<dbReference type="EMBL" id="VDFN01000001">
    <property type="protein sequence ID" value="MQS44228.1"/>
    <property type="molecule type" value="Genomic_DNA"/>
</dbReference>
<dbReference type="GO" id="GO:0004190">
    <property type="term" value="F:aspartic-type endopeptidase activity"/>
    <property type="evidence" value="ECO:0007669"/>
    <property type="project" value="UniProtKB-UniRule"/>
</dbReference>
<dbReference type="GO" id="GO:0006508">
    <property type="term" value="P:proteolysis"/>
    <property type="evidence" value="ECO:0007669"/>
    <property type="project" value="UniProtKB-KW"/>
</dbReference>
<dbReference type="Proteomes" id="UP000380386">
    <property type="component" value="Unassembled WGS sequence"/>
</dbReference>
<comment type="caution">
    <text evidence="12">The sequence shown here is derived from an EMBL/GenBank/DDBJ whole genome shotgun (WGS) entry which is preliminary data.</text>
</comment>
<dbReference type="NCBIfam" id="TIGR00077">
    <property type="entry name" value="lspA"/>
    <property type="match status" value="1"/>
</dbReference>
<comment type="similarity">
    <text evidence="1 9 10">Belongs to the peptidase A8 family.</text>
</comment>
<dbReference type="InterPro" id="IPR001872">
    <property type="entry name" value="Peptidase_A8"/>
</dbReference>
<evidence type="ECO:0000256" key="4">
    <source>
        <dbReference type="ARBA" id="ARBA00022692"/>
    </source>
</evidence>
<evidence type="ECO:0000256" key="10">
    <source>
        <dbReference type="RuleBase" id="RU004181"/>
    </source>
</evidence>
<evidence type="ECO:0000256" key="8">
    <source>
        <dbReference type="ARBA" id="ARBA00023136"/>
    </source>
</evidence>
<evidence type="ECO:0000313" key="12">
    <source>
        <dbReference type="EMBL" id="MQS51667.1"/>
    </source>
</evidence>
<dbReference type="EMBL" id="VDFM01000001">
    <property type="protein sequence ID" value="MQS51667.1"/>
    <property type="molecule type" value="Genomic_DNA"/>
</dbReference>
<keyword evidence="7 9" id="KW-1133">Transmembrane helix</keyword>
<evidence type="ECO:0000256" key="9">
    <source>
        <dbReference type="HAMAP-Rule" id="MF_00161"/>
    </source>
</evidence>
<dbReference type="OrthoDB" id="9810259at2"/>
<keyword evidence="14" id="KW-1185">Reference proteome</keyword>
<evidence type="ECO:0000256" key="2">
    <source>
        <dbReference type="ARBA" id="ARBA00022475"/>
    </source>
</evidence>
<accession>A0A5P0ZF38</accession>
<dbReference type="AlphaFoldDB" id="A0A5P0ZF38"/>
<feature type="transmembrane region" description="Helical" evidence="9">
    <location>
        <begin position="85"/>
        <end position="103"/>
    </location>
</feature>
<evidence type="ECO:0000313" key="13">
    <source>
        <dbReference type="Proteomes" id="UP000380386"/>
    </source>
</evidence>
<dbReference type="UniPathway" id="UPA00665"/>
<sequence length="154" mass="17570">MPFIYAVVFIVLVAGDQALKMYVHYNIPAFGSHQFIPGIVSLTNITNNGAAWSMLEGKMLFFFIVTIIAVIVLLYLFIKSNKNEYLYRFSLLLLFTGTIGNAIDRFTHHYVIDMFSLDFMNFPIFNLADTYITVGVILLLIYLFRSTAGENNNK</sequence>
<evidence type="ECO:0000256" key="7">
    <source>
        <dbReference type="ARBA" id="ARBA00022989"/>
    </source>
</evidence>
<feature type="active site" evidence="9">
    <location>
        <position position="113"/>
    </location>
</feature>
<keyword evidence="2 9" id="KW-1003">Cell membrane</keyword>
<dbReference type="PRINTS" id="PR00781">
    <property type="entry name" value="LIPOSIGPTASE"/>
</dbReference>
<gene>
    <name evidence="9" type="primary">lspA</name>
    <name evidence="12" type="ORF">FHL02_01400</name>
    <name evidence="11" type="ORF">FHL03_01870</name>
</gene>
<feature type="transmembrane region" description="Helical" evidence="9">
    <location>
        <begin position="123"/>
        <end position="144"/>
    </location>
</feature>
<comment type="function">
    <text evidence="9">This protein specifically catalyzes the removal of signal peptides from prolipoproteins.</text>
</comment>
<evidence type="ECO:0000256" key="5">
    <source>
        <dbReference type="ARBA" id="ARBA00022750"/>
    </source>
</evidence>
<protein>
    <recommendedName>
        <fullName evidence="9">Lipoprotein signal peptidase</fullName>
        <ecNumber evidence="9">3.4.23.36</ecNumber>
    </recommendedName>
    <alternativeName>
        <fullName evidence="9">Prolipoprotein signal peptidase</fullName>
    </alternativeName>
    <alternativeName>
        <fullName evidence="9">Signal peptidase II</fullName>
        <shortName evidence="9">SPase II</shortName>
    </alternativeName>
</protein>
<proteinExistence type="inferred from homology"/>
<keyword evidence="6 9" id="KW-0378">Hydrolase</keyword>
<dbReference type="PANTHER" id="PTHR33695">
    <property type="entry name" value="LIPOPROTEIN SIGNAL PEPTIDASE"/>
    <property type="match status" value="1"/>
</dbReference>
<comment type="pathway">
    <text evidence="9">Protein modification; lipoprotein biosynthesis (signal peptide cleavage).</text>
</comment>
<comment type="caution">
    <text evidence="9">Lacks conserved residue(s) required for the propagation of feature annotation.</text>
</comment>
<keyword evidence="8 9" id="KW-0472">Membrane</keyword>
<reference evidence="13 14" key="1">
    <citation type="journal article" date="2019" name="Syst. Appl. Microbiol.">
        <title>Polyphasic characterization of two novel Lactobacillus spp. isolated from blown salami packages: Description of Lactobacillus halodurans sp. nov. and Lactobacillus salsicarnum sp. nov.</title>
        <authorList>
            <person name="Schuster J.A."/>
            <person name="Klingl A."/>
            <person name="Vogel R.F."/>
            <person name="Ehrmann M.A."/>
        </authorList>
    </citation>
    <scope>NUCLEOTIDE SEQUENCE [LARGE SCALE GENOMIC DNA]</scope>
    <source>
        <strain evidence="11 14">TMW 1.2098</strain>
        <strain evidence="12 13">TMW 1.2118</strain>
    </source>
</reference>
<evidence type="ECO:0000313" key="14">
    <source>
        <dbReference type="Proteomes" id="UP000436655"/>
    </source>
</evidence>
<evidence type="ECO:0000256" key="1">
    <source>
        <dbReference type="ARBA" id="ARBA00006139"/>
    </source>
</evidence>
<dbReference type="PANTHER" id="PTHR33695:SF1">
    <property type="entry name" value="LIPOPROTEIN SIGNAL PEPTIDASE"/>
    <property type="match status" value="1"/>
</dbReference>
<dbReference type="Pfam" id="PF01252">
    <property type="entry name" value="Peptidase_A8"/>
    <property type="match status" value="1"/>
</dbReference>
<keyword evidence="4 9" id="KW-0812">Transmembrane</keyword>
<name>A0A5P0ZF38_9LACO</name>
<evidence type="ECO:0000256" key="3">
    <source>
        <dbReference type="ARBA" id="ARBA00022670"/>
    </source>
</evidence>
<comment type="subcellular location">
    <subcellularLocation>
        <location evidence="9">Cell membrane</location>
        <topology evidence="9">Multi-pass membrane protein</topology>
    </subcellularLocation>
</comment>
<dbReference type="HAMAP" id="MF_00161">
    <property type="entry name" value="LspA"/>
    <property type="match status" value="1"/>
</dbReference>
<organism evidence="12 13">
    <name type="scientific">Companilactobacillus mishanensis</name>
    <dbReference type="NCBI Taxonomy" id="2486008"/>
    <lineage>
        <taxon>Bacteria</taxon>
        <taxon>Bacillati</taxon>
        <taxon>Bacillota</taxon>
        <taxon>Bacilli</taxon>
        <taxon>Lactobacillales</taxon>
        <taxon>Lactobacillaceae</taxon>
        <taxon>Companilactobacillus</taxon>
    </lineage>
</organism>